<gene>
    <name evidence="3" type="ORF">FCM35_KLT18990</name>
</gene>
<keyword evidence="2" id="KW-0812">Transmembrane</keyword>
<evidence type="ECO:0000256" key="2">
    <source>
        <dbReference type="SAM" id="Phobius"/>
    </source>
</evidence>
<dbReference type="PANTHER" id="PTHR33625">
    <property type="entry name" value="OS08G0179900 PROTEIN"/>
    <property type="match status" value="1"/>
</dbReference>
<feature type="region of interest" description="Disordered" evidence="1">
    <location>
        <begin position="143"/>
        <end position="175"/>
    </location>
</feature>
<comment type="caution">
    <text evidence="3">The sequence shown here is derived from an EMBL/GenBank/DDBJ whole genome shotgun (WGS) entry which is preliminary data.</text>
</comment>
<feature type="compositionally biased region" description="Basic and acidic residues" evidence="1">
    <location>
        <begin position="160"/>
        <end position="170"/>
    </location>
</feature>
<dbReference type="AlphaFoldDB" id="A0A833VX91"/>
<proteinExistence type="predicted"/>
<evidence type="ECO:0000313" key="4">
    <source>
        <dbReference type="Proteomes" id="UP000623129"/>
    </source>
</evidence>
<evidence type="ECO:0000313" key="3">
    <source>
        <dbReference type="EMBL" id="KAF3336404.1"/>
    </source>
</evidence>
<reference evidence="3" key="1">
    <citation type="submission" date="2020-01" db="EMBL/GenBank/DDBJ databases">
        <title>Genome sequence of Kobresia littledalei, the first chromosome-level genome in the family Cyperaceae.</title>
        <authorList>
            <person name="Qu G."/>
        </authorList>
    </citation>
    <scope>NUCLEOTIDE SEQUENCE</scope>
    <source>
        <strain evidence="3">C.B.Clarke</strain>
        <tissue evidence="3">Leaf</tissue>
    </source>
</reference>
<feature type="compositionally biased region" description="Polar residues" evidence="1">
    <location>
        <begin position="143"/>
        <end position="159"/>
    </location>
</feature>
<feature type="transmembrane region" description="Helical" evidence="2">
    <location>
        <begin position="240"/>
        <end position="259"/>
    </location>
</feature>
<name>A0A833VX91_9POAL</name>
<accession>A0A833VX91</accession>
<dbReference type="Proteomes" id="UP000623129">
    <property type="component" value="Unassembled WGS sequence"/>
</dbReference>
<organism evidence="3 4">
    <name type="scientific">Carex littledalei</name>
    <dbReference type="NCBI Taxonomy" id="544730"/>
    <lineage>
        <taxon>Eukaryota</taxon>
        <taxon>Viridiplantae</taxon>
        <taxon>Streptophyta</taxon>
        <taxon>Embryophyta</taxon>
        <taxon>Tracheophyta</taxon>
        <taxon>Spermatophyta</taxon>
        <taxon>Magnoliopsida</taxon>
        <taxon>Liliopsida</taxon>
        <taxon>Poales</taxon>
        <taxon>Cyperaceae</taxon>
        <taxon>Cyperoideae</taxon>
        <taxon>Cariceae</taxon>
        <taxon>Carex</taxon>
        <taxon>Carex subgen. Euthyceras</taxon>
    </lineage>
</organism>
<dbReference type="PANTHER" id="PTHR33625:SF4">
    <property type="entry name" value="OS08G0179900 PROTEIN"/>
    <property type="match status" value="1"/>
</dbReference>
<dbReference type="OrthoDB" id="659599at2759"/>
<dbReference type="EMBL" id="SWLB01000007">
    <property type="protein sequence ID" value="KAF3336404.1"/>
    <property type="molecule type" value="Genomic_DNA"/>
</dbReference>
<evidence type="ECO:0000256" key="1">
    <source>
        <dbReference type="SAM" id="MobiDB-lite"/>
    </source>
</evidence>
<keyword evidence="4" id="KW-1185">Reference proteome</keyword>
<protein>
    <submittedName>
        <fullName evidence="3">Uncharacterized protein</fullName>
    </submittedName>
</protein>
<keyword evidence="2" id="KW-1133">Transmembrane helix</keyword>
<sequence>MGGGVLRTAIKAAGNLGTYHPALGRTTSAVGLKSTVPAPPPSVSSAVADSAPRLVFSPVPTLEEALEATSDLTCALERANEHGQMGIFQNNAIRPARPRGVAQAFSLLQTSTEAQSVVASLVSDKNVWDAVLKNEKLNEFFRNHQSNDPLGESLNTNQNKSEKVHSEAGEAPHGSNGFSKFVNNVKVKAMEVVNNISNLIQDNKVKAMEFVNNISNLIQDFFETKDRADSSEAGSTYQSFTSPNTFYVLAIAVIAIVLLKRA</sequence>
<keyword evidence="2" id="KW-0472">Membrane</keyword>